<feature type="chain" id="PRO_5005849774" evidence="2">
    <location>
        <begin position="25"/>
        <end position="154"/>
    </location>
</feature>
<name>A0A0N0GQ41_9NEIS</name>
<organism evidence="3 4">
    <name type="scientific">Amantichitinum ursilacus</name>
    <dbReference type="NCBI Taxonomy" id="857265"/>
    <lineage>
        <taxon>Bacteria</taxon>
        <taxon>Pseudomonadati</taxon>
        <taxon>Pseudomonadota</taxon>
        <taxon>Betaproteobacteria</taxon>
        <taxon>Neisseriales</taxon>
        <taxon>Chitinibacteraceae</taxon>
        <taxon>Amantichitinum</taxon>
    </lineage>
</organism>
<dbReference type="Proteomes" id="UP000037939">
    <property type="component" value="Unassembled WGS sequence"/>
</dbReference>
<keyword evidence="4" id="KW-1185">Reference proteome</keyword>
<accession>A0A0N0GQ41</accession>
<comment type="caution">
    <text evidence="3">The sequence shown here is derived from an EMBL/GenBank/DDBJ whole genome shotgun (WGS) entry which is preliminary data.</text>
</comment>
<sequence>MRLTQLSAVLAGATLALASLAAHADDRDHDRGGDHGGNRGGPQGQQHQQPQGRPDHGPQQDHRAPQARRPAPQRYPADYQWRNRDEWRRAHAHALNGRYLDDWHRGYYYKPGQYVWYNGRAWQPARPLSQAELTLVPGQAPGLWLDITASIPLN</sequence>
<evidence type="ECO:0000256" key="1">
    <source>
        <dbReference type="SAM" id="MobiDB-lite"/>
    </source>
</evidence>
<feature type="compositionally biased region" description="Basic and acidic residues" evidence="1">
    <location>
        <begin position="23"/>
        <end position="37"/>
    </location>
</feature>
<feature type="compositionally biased region" description="Basic and acidic residues" evidence="1">
    <location>
        <begin position="53"/>
        <end position="64"/>
    </location>
</feature>
<evidence type="ECO:0000313" key="4">
    <source>
        <dbReference type="Proteomes" id="UP000037939"/>
    </source>
</evidence>
<evidence type="ECO:0000256" key="2">
    <source>
        <dbReference type="SAM" id="SignalP"/>
    </source>
</evidence>
<keyword evidence="2" id="KW-0732">Signal</keyword>
<gene>
    <name evidence="3" type="ORF">WG78_06470</name>
</gene>
<reference evidence="3 4" key="1">
    <citation type="submission" date="2015-07" db="EMBL/GenBank/DDBJ databases">
        <title>Draft genome sequence of the Amantichitinum ursilacus IGB-41, a new chitin-degrading bacterium.</title>
        <authorList>
            <person name="Kirstahler P."/>
            <person name="Guenther M."/>
            <person name="Grumaz C."/>
            <person name="Rupp S."/>
            <person name="Zibek S."/>
            <person name="Sohn K."/>
        </authorList>
    </citation>
    <scope>NUCLEOTIDE SEQUENCE [LARGE SCALE GENOMIC DNA]</scope>
    <source>
        <strain evidence="3 4">IGB-41</strain>
    </source>
</reference>
<feature type="compositionally biased region" description="Low complexity" evidence="1">
    <location>
        <begin position="67"/>
        <end position="79"/>
    </location>
</feature>
<dbReference type="OrthoDB" id="6397878at2"/>
<evidence type="ECO:0000313" key="3">
    <source>
        <dbReference type="EMBL" id="KPC54272.1"/>
    </source>
</evidence>
<feature type="signal peptide" evidence="2">
    <location>
        <begin position="1"/>
        <end position="24"/>
    </location>
</feature>
<dbReference type="AlphaFoldDB" id="A0A0N0GQ41"/>
<feature type="region of interest" description="Disordered" evidence="1">
    <location>
        <begin position="23"/>
        <end position="83"/>
    </location>
</feature>
<dbReference type="EMBL" id="LAQT01000003">
    <property type="protein sequence ID" value="KPC54272.1"/>
    <property type="molecule type" value="Genomic_DNA"/>
</dbReference>
<dbReference type="RefSeq" id="WP_152969093.1">
    <property type="nucleotide sequence ID" value="NZ_LAQT01000003.1"/>
</dbReference>
<protein>
    <submittedName>
        <fullName evidence="3">Uncharacterized protein</fullName>
    </submittedName>
</protein>
<proteinExistence type="predicted"/>